<reference evidence="7 8" key="1">
    <citation type="submission" date="2006-02" db="EMBL/GenBank/DDBJ databases">
        <authorList>
            <person name="Moran M.A."/>
            <person name="Kjelleberg S."/>
            <person name="Egan S."/>
            <person name="Saunders N."/>
            <person name="Thomas T."/>
            <person name="Ferriera S."/>
            <person name="Johnson J."/>
            <person name="Kravitz S."/>
            <person name="Halpern A."/>
            <person name="Remington K."/>
            <person name="Beeson K."/>
            <person name="Tran B."/>
            <person name="Rogers Y.-H."/>
            <person name="Friedman R."/>
            <person name="Venter J.C."/>
        </authorList>
    </citation>
    <scope>NUCLEOTIDE SEQUENCE [LARGE SCALE GENOMIC DNA]</scope>
    <source>
        <strain evidence="7 8">D2</strain>
    </source>
</reference>
<name>A4CBR5_9GAMM</name>
<dbReference type="GO" id="GO:0008033">
    <property type="term" value="P:tRNA processing"/>
    <property type="evidence" value="ECO:0007669"/>
    <property type="project" value="UniProtKB-KW"/>
</dbReference>
<sequence length="167" mass="19487">MQHPSEVKAAKNTVRLTSLCLKNIRVFIGEQPNDYMPLQQLDVESTFVVYPDQSDLFIESLPRTQLTKDKINLIFLDGTWKKTYKLLKLNPWLTRYKFISFAHMPKGQYHIRKAPRLDSLSTLEAIAYSLTQLEQLDVCPLYHLLDAMMEQQFSAMPTSVKQRYLDT</sequence>
<proteinExistence type="inferred from homology"/>
<comment type="similarity">
    <text evidence="5">Belongs to the TDD superfamily. DTWD2 family.</text>
</comment>
<dbReference type="Proteomes" id="UP000006201">
    <property type="component" value="Unassembled WGS sequence"/>
</dbReference>
<dbReference type="EMBL" id="AAOH01000005">
    <property type="protein sequence ID" value="EAR27802.1"/>
    <property type="molecule type" value="Genomic_DNA"/>
</dbReference>
<gene>
    <name evidence="7" type="ORF">PTD2_18310</name>
</gene>
<dbReference type="PANTHER" id="PTHR21392">
    <property type="entry name" value="TRNA-URIDINE AMINOCARBOXYPROPYLTRANSFERASE 2"/>
    <property type="match status" value="1"/>
</dbReference>
<accession>A4CBR5</accession>
<dbReference type="InterPro" id="IPR005636">
    <property type="entry name" value="DTW"/>
</dbReference>
<evidence type="ECO:0000256" key="3">
    <source>
        <dbReference type="ARBA" id="ARBA00022691"/>
    </source>
</evidence>
<evidence type="ECO:0000313" key="7">
    <source>
        <dbReference type="EMBL" id="EAR27802.1"/>
    </source>
</evidence>
<dbReference type="STRING" id="87626.PTD2_18310"/>
<evidence type="ECO:0000259" key="6">
    <source>
        <dbReference type="SMART" id="SM01144"/>
    </source>
</evidence>
<dbReference type="EC" id="2.5.1.25" evidence="1"/>
<dbReference type="AlphaFoldDB" id="A4CBR5"/>
<dbReference type="SMART" id="SM01144">
    <property type="entry name" value="DTW"/>
    <property type="match status" value="1"/>
</dbReference>
<dbReference type="eggNOG" id="COG3148">
    <property type="taxonomic scope" value="Bacteria"/>
</dbReference>
<dbReference type="InterPro" id="IPR039262">
    <property type="entry name" value="DTWD2/TAPT"/>
</dbReference>
<keyword evidence="8" id="KW-1185">Reference proteome</keyword>
<keyword evidence="3" id="KW-0949">S-adenosyl-L-methionine</keyword>
<evidence type="ECO:0000256" key="5">
    <source>
        <dbReference type="ARBA" id="ARBA00034489"/>
    </source>
</evidence>
<dbReference type="PANTHER" id="PTHR21392:SF0">
    <property type="entry name" value="TRNA-URIDINE AMINOCARBOXYPROPYLTRANSFERASE 2"/>
    <property type="match status" value="1"/>
</dbReference>
<dbReference type="HOGENOM" id="CLU_066458_2_1_6"/>
<dbReference type="GO" id="GO:0016432">
    <property type="term" value="F:tRNA-uridine aminocarboxypropyltransferase activity"/>
    <property type="evidence" value="ECO:0007669"/>
    <property type="project" value="UniProtKB-EC"/>
</dbReference>
<evidence type="ECO:0000313" key="8">
    <source>
        <dbReference type="Proteomes" id="UP000006201"/>
    </source>
</evidence>
<evidence type="ECO:0000256" key="2">
    <source>
        <dbReference type="ARBA" id="ARBA00022679"/>
    </source>
</evidence>
<keyword evidence="4" id="KW-0819">tRNA processing</keyword>
<comment type="caution">
    <text evidence="7">The sequence shown here is derived from an EMBL/GenBank/DDBJ whole genome shotgun (WGS) entry which is preliminary data.</text>
</comment>
<keyword evidence="2" id="KW-0808">Transferase</keyword>
<dbReference type="Pfam" id="PF03942">
    <property type="entry name" value="DTW"/>
    <property type="match status" value="1"/>
</dbReference>
<evidence type="ECO:0000256" key="1">
    <source>
        <dbReference type="ARBA" id="ARBA00012386"/>
    </source>
</evidence>
<organism evidence="7 8">
    <name type="scientific">Pseudoalteromonas tunicata D2</name>
    <dbReference type="NCBI Taxonomy" id="87626"/>
    <lineage>
        <taxon>Bacteria</taxon>
        <taxon>Pseudomonadati</taxon>
        <taxon>Pseudomonadota</taxon>
        <taxon>Gammaproteobacteria</taxon>
        <taxon>Alteromonadales</taxon>
        <taxon>Pseudoalteromonadaceae</taxon>
        <taxon>Pseudoalteromonas</taxon>
    </lineage>
</organism>
<protein>
    <recommendedName>
        <fullName evidence="1">tRNA-uridine aminocarboxypropyltransferase</fullName>
        <ecNumber evidence="1">2.5.1.25</ecNumber>
    </recommendedName>
</protein>
<feature type="domain" description="DTW" evidence="6">
    <location>
        <begin position="1"/>
        <end position="157"/>
    </location>
</feature>
<evidence type="ECO:0000256" key="4">
    <source>
        <dbReference type="ARBA" id="ARBA00022694"/>
    </source>
</evidence>